<name>A0A364KM35_TALAM</name>
<comment type="caution">
    <text evidence="4">The sequence shown here is derived from an EMBL/GenBank/DDBJ whole genome shotgun (WGS) entry which is preliminary data.</text>
</comment>
<dbReference type="PROSITE" id="PS51455">
    <property type="entry name" value="PIPK"/>
    <property type="match status" value="1"/>
</dbReference>
<feature type="domain" description="PIPK" evidence="3">
    <location>
        <begin position="1"/>
        <end position="351"/>
    </location>
</feature>
<dbReference type="InterPro" id="IPR027484">
    <property type="entry name" value="PInositol-4-P-5-kinase_N"/>
</dbReference>
<dbReference type="PANTHER" id="PTHR23086">
    <property type="entry name" value="PHOSPHATIDYLINOSITOL-4-PHOSPHATE 5-KINASE"/>
    <property type="match status" value="1"/>
</dbReference>
<evidence type="ECO:0000256" key="1">
    <source>
        <dbReference type="PROSITE-ProRule" id="PRU00781"/>
    </source>
</evidence>
<keyword evidence="2" id="KW-0812">Transmembrane</keyword>
<sequence>MTNKRQTAISRSIHRALLREHDQTGTRRYNVLALIFAFLSIWQIRLVRISAQLFKSLRNEVWDIDEVDYIDSFVYDKKKADGAGILPMGDLGYSGSTFFKTANSKFLIKSLPRRSEHSFFREDFLRPYYDYSKSNPDSLLVRITDFLGTAYPAIGTLCQCTPSHHVIMENVLCDKDDDARGPDKWETYDLKPVDYFYPERDLLPEPLTSEETMSRLFDEFNDKIRITKQQYSEFRKTIEEDTKFLRSVNTVDYSLFLIRYPAHLRPRTPTDRKSEWREGALSTDGNWKYRAVLLDFFWAKHKLQAQAMTGIIQTFNVIGRKGPMSITTTAEEYREKFLEMVDGLVELPDER</sequence>
<dbReference type="GO" id="GO:0005886">
    <property type="term" value="C:plasma membrane"/>
    <property type="evidence" value="ECO:0007669"/>
    <property type="project" value="TreeGrafter"/>
</dbReference>
<evidence type="ECO:0000313" key="5">
    <source>
        <dbReference type="Proteomes" id="UP000249363"/>
    </source>
</evidence>
<dbReference type="PANTHER" id="PTHR23086:SF126">
    <property type="entry name" value="PIPK DOMAIN-CONTAINING PROTEIN"/>
    <property type="match status" value="1"/>
</dbReference>
<evidence type="ECO:0000256" key="2">
    <source>
        <dbReference type="SAM" id="Phobius"/>
    </source>
</evidence>
<accession>A0A364KM35</accession>
<dbReference type="AlphaFoldDB" id="A0A364KM35"/>
<dbReference type="Proteomes" id="UP000249363">
    <property type="component" value="Unassembled WGS sequence"/>
</dbReference>
<keyword evidence="2" id="KW-0472">Membrane</keyword>
<gene>
    <name evidence="4" type="ORF">BHQ10_000603</name>
</gene>
<dbReference type="OrthoDB" id="70770at2759"/>
<dbReference type="EMBL" id="MIKG01000001">
    <property type="protein sequence ID" value="RAO64591.1"/>
    <property type="molecule type" value="Genomic_DNA"/>
</dbReference>
<dbReference type="Gene3D" id="3.30.810.10">
    <property type="entry name" value="2-Layer Sandwich"/>
    <property type="match status" value="1"/>
</dbReference>
<keyword evidence="5" id="KW-1185">Reference proteome</keyword>
<dbReference type="RefSeq" id="XP_040729108.1">
    <property type="nucleotide sequence ID" value="XM_040878571.1"/>
</dbReference>
<dbReference type="STRING" id="1196081.A0A364KM35"/>
<dbReference type="InterPro" id="IPR027483">
    <property type="entry name" value="PInositol-4-P-4/5-kinase_C_sf"/>
</dbReference>
<keyword evidence="1" id="KW-0547">Nucleotide-binding</keyword>
<evidence type="ECO:0000259" key="3">
    <source>
        <dbReference type="PROSITE" id="PS51455"/>
    </source>
</evidence>
<reference evidence="4 5" key="1">
    <citation type="journal article" date="2017" name="Biotechnol. Biofuels">
        <title>Differential beta-glucosidase expression as a function of carbon source availability in Talaromyces amestolkiae: a genomic and proteomic approach.</title>
        <authorList>
            <person name="de Eugenio L.I."/>
            <person name="Mendez-Liter J.A."/>
            <person name="Nieto-Dominguez M."/>
            <person name="Alonso L."/>
            <person name="Gil-Munoz J."/>
            <person name="Barriuso J."/>
            <person name="Prieto A."/>
            <person name="Martinez M.J."/>
        </authorList>
    </citation>
    <scope>NUCLEOTIDE SEQUENCE [LARGE SCALE GENOMIC DNA]</scope>
    <source>
        <strain evidence="4 5">CIB</strain>
    </source>
</reference>
<dbReference type="GO" id="GO:0016308">
    <property type="term" value="F:1-phosphatidylinositol-4-phosphate 5-kinase activity"/>
    <property type="evidence" value="ECO:0007669"/>
    <property type="project" value="TreeGrafter"/>
</dbReference>
<proteinExistence type="predicted"/>
<dbReference type="Gene3D" id="3.30.800.10">
    <property type="entry name" value="Phosphatidylinositol Phosphate Kinase II Beta"/>
    <property type="match status" value="1"/>
</dbReference>
<protein>
    <recommendedName>
        <fullName evidence="3">PIPK domain-containing protein</fullName>
    </recommendedName>
</protein>
<keyword evidence="2" id="KW-1133">Transmembrane helix</keyword>
<dbReference type="InterPro" id="IPR023610">
    <property type="entry name" value="PInositol-4/5-P-5/4-kinase"/>
</dbReference>
<dbReference type="InterPro" id="IPR002498">
    <property type="entry name" value="PInositol-4-P-4/5-kinase_core"/>
</dbReference>
<dbReference type="Pfam" id="PF01504">
    <property type="entry name" value="PIP5K"/>
    <property type="match status" value="1"/>
</dbReference>
<evidence type="ECO:0000313" key="4">
    <source>
        <dbReference type="EMBL" id="RAO64591.1"/>
    </source>
</evidence>
<keyword evidence="1" id="KW-0418">Kinase</keyword>
<feature type="transmembrane region" description="Helical" evidence="2">
    <location>
        <begin position="29"/>
        <end position="47"/>
    </location>
</feature>
<keyword evidence="1" id="KW-0067">ATP-binding</keyword>
<dbReference type="SUPFAM" id="SSF56104">
    <property type="entry name" value="SAICAR synthase-like"/>
    <property type="match status" value="1"/>
</dbReference>
<keyword evidence="1" id="KW-0808">Transferase</keyword>
<dbReference type="SMART" id="SM00330">
    <property type="entry name" value="PIPKc"/>
    <property type="match status" value="1"/>
</dbReference>
<dbReference type="GeneID" id="63789820"/>
<dbReference type="GO" id="GO:0046854">
    <property type="term" value="P:phosphatidylinositol phosphate biosynthetic process"/>
    <property type="evidence" value="ECO:0007669"/>
    <property type="project" value="TreeGrafter"/>
</dbReference>
<dbReference type="GO" id="GO:0005524">
    <property type="term" value="F:ATP binding"/>
    <property type="evidence" value="ECO:0007669"/>
    <property type="project" value="UniProtKB-UniRule"/>
</dbReference>
<organism evidence="4 5">
    <name type="scientific">Talaromyces amestolkiae</name>
    <dbReference type="NCBI Taxonomy" id="1196081"/>
    <lineage>
        <taxon>Eukaryota</taxon>
        <taxon>Fungi</taxon>
        <taxon>Dikarya</taxon>
        <taxon>Ascomycota</taxon>
        <taxon>Pezizomycotina</taxon>
        <taxon>Eurotiomycetes</taxon>
        <taxon>Eurotiomycetidae</taxon>
        <taxon>Eurotiales</taxon>
        <taxon>Trichocomaceae</taxon>
        <taxon>Talaromyces</taxon>
        <taxon>Talaromyces sect. Talaromyces</taxon>
    </lineage>
</organism>